<dbReference type="PIRSF" id="PIRSF005902">
    <property type="entry name" value="DNase_TatD"/>
    <property type="match status" value="1"/>
</dbReference>
<dbReference type="PANTHER" id="PTHR46124:SF2">
    <property type="entry name" value="D-AMINOACYL-TRNA DEACYLASE"/>
    <property type="match status" value="1"/>
</dbReference>
<evidence type="ECO:0000256" key="1">
    <source>
        <dbReference type="PIRSR" id="PIRSR005902-1"/>
    </source>
</evidence>
<dbReference type="EMBL" id="CP006867">
    <property type="protein sequence ID" value="ALU11802.1"/>
    <property type="molecule type" value="Genomic_DNA"/>
</dbReference>
<dbReference type="SUPFAM" id="SSF51556">
    <property type="entry name" value="Metallo-dependent hydrolases"/>
    <property type="match status" value="1"/>
</dbReference>
<name>A0A0U3DWD8_9CREN</name>
<feature type="binding site" evidence="1">
    <location>
        <position position="17"/>
    </location>
    <ligand>
        <name>a divalent metal cation</name>
        <dbReference type="ChEBI" id="CHEBI:60240"/>
        <label>1</label>
    </ligand>
</feature>
<dbReference type="AlphaFoldDB" id="A0A0U3DWD8"/>
<dbReference type="PANTHER" id="PTHR46124">
    <property type="entry name" value="D-AMINOACYL-TRNA DEACYLASE"/>
    <property type="match status" value="1"/>
</dbReference>
<dbReference type="STRING" id="940295.EYM_04840"/>
<gene>
    <name evidence="2" type="ORF">EYM_04840</name>
</gene>
<dbReference type="KEGG" id="iis:EYM_04840"/>
<dbReference type="Proteomes" id="UP000060778">
    <property type="component" value="Chromosome"/>
</dbReference>
<accession>A0A0U3DWD8</accession>
<dbReference type="Gene3D" id="3.20.20.140">
    <property type="entry name" value="Metal-dependent hydrolases"/>
    <property type="match status" value="1"/>
</dbReference>
<keyword evidence="1" id="KW-0479">Metal-binding</keyword>
<evidence type="ECO:0000313" key="3">
    <source>
        <dbReference type="Proteomes" id="UP000060778"/>
    </source>
</evidence>
<feature type="binding site" evidence="1">
    <location>
        <position position="118"/>
    </location>
    <ligand>
        <name>a divalent metal cation</name>
        <dbReference type="ChEBI" id="CHEBI:60240"/>
        <label>2</label>
    </ligand>
</feature>
<feature type="binding site" evidence="1">
    <location>
        <position position="189"/>
    </location>
    <ligand>
        <name>a divalent metal cation</name>
        <dbReference type="ChEBI" id="CHEBI:60240"/>
        <label>1</label>
    </ligand>
</feature>
<reference evidence="2 3" key="1">
    <citation type="submission" date="2013-11" db="EMBL/GenBank/DDBJ databases">
        <title>Comparative genomics of Ignicoccus.</title>
        <authorList>
            <person name="Podar M."/>
        </authorList>
    </citation>
    <scope>NUCLEOTIDE SEQUENCE [LARGE SCALE GENOMIC DNA]</scope>
    <source>
        <strain evidence="2 3">DSM 13165</strain>
    </source>
</reference>
<protein>
    <submittedName>
        <fullName evidence="2">Deoxyribonuclease</fullName>
    </submittedName>
</protein>
<organism evidence="2 3">
    <name type="scientific">Ignicoccus islandicus DSM 13165</name>
    <dbReference type="NCBI Taxonomy" id="940295"/>
    <lineage>
        <taxon>Archaea</taxon>
        <taxon>Thermoproteota</taxon>
        <taxon>Thermoprotei</taxon>
        <taxon>Desulfurococcales</taxon>
        <taxon>Desulfurococcaceae</taxon>
        <taxon>Ignicoccus</taxon>
    </lineage>
</organism>
<dbReference type="InterPro" id="IPR001130">
    <property type="entry name" value="TatD-like"/>
</dbReference>
<dbReference type="PATRIC" id="fig|940295.4.peg.926"/>
<evidence type="ECO:0000313" key="2">
    <source>
        <dbReference type="EMBL" id="ALU11802.1"/>
    </source>
</evidence>
<feature type="binding site" evidence="1">
    <location>
        <position position="83"/>
    </location>
    <ligand>
        <name>a divalent metal cation</name>
        <dbReference type="ChEBI" id="CHEBI:60240"/>
        <label>1</label>
    </ligand>
</feature>
<feature type="binding site" evidence="1">
    <location>
        <position position="141"/>
    </location>
    <ligand>
        <name>a divalent metal cation</name>
        <dbReference type="ChEBI" id="CHEBI:60240"/>
        <label>2</label>
    </ligand>
</feature>
<keyword evidence="3" id="KW-1185">Reference proteome</keyword>
<dbReference type="OrthoDB" id="26412at2157"/>
<dbReference type="Pfam" id="PF01026">
    <property type="entry name" value="TatD_DNase"/>
    <property type="match status" value="1"/>
</dbReference>
<dbReference type="InterPro" id="IPR032466">
    <property type="entry name" value="Metal_Hydrolase"/>
</dbReference>
<dbReference type="GeneID" id="30680356"/>
<proteinExistence type="predicted"/>
<sequence length="243" mass="27614">MLNWKGAGAPLVDAHVHLHEDPSMSNEVDVIVAVSDDLESSKKTLEMNAIKCIGVHPWSVEEASEKDLIEIESLIENADCLGEVGLDNRYVRNKEKARRFFEAFLRMSREYDVPLNLHALDAWREVFDLLIKYDIKRAYFHWYNGPLDLLEEIVGQGYFIGINAAIDIQRKHLKVLQATPLKAILTESDGPYNYRGVVLRPSRVRKLIGIISSDKGVSEEDVKNAVFLNLVRWLGKYPRIGGP</sequence>
<feature type="binding site" evidence="1">
    <location>
        <position position="15"/>
    </location>
    <ligand>
        <name>a divalent metal cation</name>
        <dbReference type="ChEBI" id="CHEBI:60240"/>
        <label>1</label>
    </ligand>
</feature>
<dbReference type="GO" id="GO:0016788">
    <property type="term" value="F:hydrolase activity, acting on ester bonds"/>
    <property type="evidence" value="ECO:0007669"/>
    <property type="project" value="InterPro"/>
</dbReference>
<dbReference type="GO" id="GO:0046872">
    <property type="term" value="F:metal ion binding"/>
    <property type="evidence" value="ECO:0007669"/>
    <property type="project" value="UniProtKB-KW"/>
</dbReference>
<dbReference type="RefSeq" id="WP_075049901.1">
    <property type="nucleotide sequence ID" value="NZ_CP006867.1"/>
</dbReference>